<name>A0A3E2NVG3_9SPHI</name>
<keyword evidence="1" id="KW-1133">Transmembrane helix</keyword>
<sequence length="502" mass="58898">MLRKLLIALNFLILFVCICKADGLKQSAVQSVQLKINQDTLADILEQKDYFIRQKRLLVFVKNYIQASHPDKMSAVQDTFNNVFSRYNARNKEAYSAFMRSIALYKQKYLKEAERYMTAAAQMVQRDKEHYLAYQFLTHLGFIQTDRGNFIGAIYNYRMATKEVIQIKDKFKDNRAQAALNINISDLYYKTGFYAQSLNYLDNAWSLISKDEASKSLLSSVIFYNKSENFFRQKNIDSLRAYHKKLNDPRNKNYKIYTYRERTAYYLNLLKQEYDVAIKQILDLKKNKSYVPSELEDQHLADAYYASGQLDSSKKILDRLITADNENNHPEIKYHLYEILAWISGKKGDYKASAENFKLALQQSQENTTRLTQVGNISSQIKIDETENSYIQQTQEYERERLWLIFIVIIAALSLIAVALIYRNVKQKRHYENLLYATKKAELSFINSHEVRKHLTNILGIMDIIQHSDNNKEEYKQCEEYLLSSAKRLDEAIKNISDKINE</sequence>
<organism evidence="2 3">
    <name type="scientific">Mucilaginibacter terrenus</name>
    <dbReference type="NCBI Taxonomy" id="2482727"/>
    <lineage>
        <taxon>Bacteria</taxon>
        <taxon>Pseudomonadati</taxon>
        <taxon>Bacteroidota</taxon>
        <taxon>Sphingobacteriia</taxon>
        <taxon>Sphingobacteriales</taxon>
        <taxon>Sphingobacteriaceae</taxon>
        <taxon>Mucilaginibacter</taxon>
    </lineage>
</organism>
<protein>
    <recommendedName>
        <fullName evidence="4">Tetratricopeptide repeat protein</fullName>
    </recommendedName>
</protein>
<evidence type="ECO:0000313" key="2">
    <source>
        <dbReference type="EMBL" id="RFZ84959.1"/>
    </source>
</evidence>
<keyword evidence="1" id="KW-0812">Transmembrane</keyword>
<keyword evidence="1" id="KW-0472">Membrane</keyword>
<accession>A0A3E2NVG3</accession>
<evidence type="ECO:0008006" key="4">
    <source>
        <dbReference type="Google" id="ProtNLM"/>
    </source>
</evidence>
<keyword evidence="3" id="KW-1185">Reference proteome</keyword>
<reference evidence="2 3" key="1">
    <citation type="submission" date="2018-08" db="EMBL/GenBank/DDBJ databases">
        <title>Mucilaginibacter terrae sp. nov., isolated from manganese diggings.</title>
        <authorList>
            <person name="Huang Y."/>
            <person name="Zhou Z."/>
        </authorList>
    </citation>
    <scope>NUCLEOTIDE SEQUENCE [LARGE SCALE GENOMIC DNA]</scope>
    <source>
        <strain evidence="2 3">ZH6</strain>
    </source>
</reference>
<dbReference type="AlphaFoldDB" id="A0A3E2NVG3"/>
<evidence type="ECO:0000313" key="3">
    <source>
        <dbReference type="Proteomes" id="UP000260823"/>
    </source>
</evidence>
<dbReference type="Gene3D" id="1.25.40.10">
    <property type="entry name" value="Tetratricopeptide repeat domain"/>
    <property type="match status" value="2"/>
</dbReference>
<dbReference type="Proteomes" id="UP000260823">
    <property type="component" value="Unassembled WGS sequence"/>
</dbReference>
<dbReference type="EMBL" id="QWDE01000001">
    <property type="protein sequence ID" value="RFZ84959.1"/>
    <property type="molecule type" value="Genomic_DNA"/>
</dbReference>
<proteinExistence type="predicted"/>
<comment type="caution">
    <text evidence="2">The sequence shown here is derived from an EMBL/GenBank/DDBJ whole genome shotgun (WGS) entry which is preliminary data.</text>
</comment>
<feature type="transmembrane region" description="Helical" evidence="1">
    <location>
        <begin position="402"/>
        <end position="422"/>
    </location>
</feature>
<evidence type="ECO:0000256" key="1">
    <source>
        <dbReference type="SAM" id="Phobius"/>
    </source>
</evidence>
<gene>
    <name evidence="2" type="ORF">DYU05_04960</name>
</gene>
<dbReference type="InterPro" id="IPR011990">
    <property type="entry name" value="TPR-like_helical_dom_sf"/>
</dbReference>
<dbReference type="Gene3D" id="1.10.287.130">
    <property type="match status" value="1"/>
</dbReference>
<dbReference type="SUPFAM" id="SSF81901">
    <property type="entry name" value="HCP-like"/>
    <property type="match status" value="1"/>
</dbReference>